<dbReference type="PANTHER" id="PTHR35043:SF7">
    <property type="entry name" value="TRANSCRIPTION FACTOR DOMAIN-CONTAINING PROTEIN"/>
    <property type="match status" value="1"/>
</dbReference>
<organism evidence="2 3">
    <name type="scientific">Hyaloscypha hepaticicola</name>
    <dbReference type="NCBI Taxonomy" id="2082293"/>
    <lineage>
        <taxon>Eukaryota</taxon>
        <taxon>Fungi</taxon>
        <taxon>Dikarya</taxon>
        <taxon>Ascomycota</taxon>
        <taxon>Pezizomycotina</taxon>
        <taxon>Leotiomycetes</taxon>
        <taxon>Helotiales</taxon>
        <taxon>Hyaloscyphaceae</taxon>
        <taxon>Hyaloscypha</taxon>
    </lineage>
</organism>
<dbReference type="EMBL" id="KZ613481">
    <property type="protein sequence ID" value="PMD21404.1"/>
    <property type="molecule type" value="Genomic_DNA"/>
</dbReference>
<feature type="transmembrane region" description="Helical" evidence="1">
    <location>
        <begin position="279"/>
        <end position="301"/>
    </location>
</feature>
<feature type="transmembrane region" description="Helical" evidence="1">
    <location>
        <begin position="65"/>
        <end position="86"/>
    </location>
</feature>
<feature type="transmembrane region" description="Helical" evidence="1">
    <location>
        <begin position="345"/>
        <end position="369"/>
    </location>
</feature>
<dbReference type="Proteomes" id="UP000235672">
    <property type="component" value="Unassembled WGS sequence"/>
</dbReference>
<feature type="transmembrane region" description="Helical" evidence="1">
    <location>
        <begin position="170"/>
        <end position="191"/>
    </location>
</feature>
<keyword evidence="1" id="KW-1133">Transmembrane helix</keyword>
<sequence>MLLIRPGYATNTTLEPWRTDGNGRSSVSILLSSSAVILICTWKSLHLNVPSPRYGLSMRMTIKSLYFLLALLAPELLVAMAAQDNFSARRVKKMFKDESFTLTHGFFANMGGFQIRIVDRAADGTERFVDQFACEGQGLHELVERHCLTIPDITDHQDDEIKDRSKADSLVYAIAFWHIFWMLLQVIARWAKHLPLALIEVNALAFILCGVFTYSLLWWKPQDVQCPIILPVKREAFNRETERTNSDIRDVLNRRARMAGQDSYRRYYIPYTTRSLTDMLWVGLLTAAAFNALHCIAWDYTFPTLVEQWAWRTASIVAIGVSALSFVIAEAAYMEWLTLGMITKVAMFLCLPIYVGARLCLIVVTFSSLRAVPADIYTSPSWVNSIIHIH</sequence>
<gene>
    <name evidence="2" type="ORF">NA56DRAFT_126076</name>
</gene>
<proteinExistence type="predicted"/>
<name>A0A2J6Q5E6_9HELO</name>
<evidence type="ECO:0000256" key="1">
    <source>
        <dbReference type="SAM" id="Phobius"/>
    </source>
</evidence>
<accession>A0A2J6Q5E6</accession>
<dbReference type="STRING" id="1745343.A0A2J6Q5E6"/>
<evidence type="ECO:0000313" key="3">
    <source>
        <dbReference type="Proteomes" id="UP000235672"/>
    </source>
</evidence>
<protein>
    <submittedName>
        <fullName evidence="2">Uncharacterized protein</fullName>
    </submittedName>
</protein>
<reference evidence="2 3" key="1">
    <citation type="submission" date="2016-05" db="EMBL/GenBank/DDBJ databases">
        <title>A degradative enzymes factory behind the ericoid mycorrhizal symbiosis.</title>
        <authorList>
            <consortium name="DOE Joint Genome Institute"/>
            <person name="Martino E."/>
            <person name="Morin E."/>
            <person name="Grelet G."/>
            <person name="Kuo A."/>
            <person name="Kohler A."/>
            <person name="Daghino S."/>
            <person name="Barry K."/>
            <person name="Choi C."/>
            <person name="Cichocki N."/>
            <person name="Clum A."/>
            <person name="Copeland A."/>
            <person name="Hainaut M."/>
            <person name="Haridas S."/>
            <person name="Labutti K."/>
            <person name="Lindquist E."/>
            <person name="Lipzen A."/>
            <person name="Khouja H.-R."/>
            <person name="Murat C."/>
            <person name="Ohm R."/>
            <person name="Olson A."/>
            <person name="Spatafora J."/>
            <person name="Veneault-Fourrey C."/>
            <person name="Henrissat B."/>
            <person name="Grigoriev I."/>
            <person name="Martin F."/>
            <person name="Perotto S."/>
        </authorList>
    </citation>
    <scope>NUCLEOTIDE SEQUENCE [LARGE SCALE GENOMIC DNA]</scope>
    <source>
        <strain evidence="2 3">UAMH 7357</strain>
    </source>
</reference>
<dbReference type="OrthoDB" id="9451547at2759"/>
<evidence type="ECO:0000313" key="2">
    <source>
        <dbReference type="EMBL" id="PMD21404.1"/>
    </source>
</evidence>
<feature type="transmembrane region" description="Helical" evidence="1">
    <location>
        <begin position="197"/>
        <end position="219"/>
    </location>
</feature>
<keyword evidence="1" id="KW-0812">Transmembrane</keyword>
<dbReference type="PANTHER" id="PTHR35043">
    <property type="entry name" value="TRANSCRIPTION FACTOR DOMAIN-CONTAINING PROTEIN"/>
    <property type="match status" value="1"/>
</dbReference>
<feature type="transmembrane region" description="Helical" evidence="1">
    <location>
        <begin position="27"/>
        <end position="45"/>
    </location>
</feature>
<feature type="transmembrane region" description="Helical" evidence="1">
    <location>
        <begin position="313"/>
        <end position="333"/>
    </location>
</feature>
<keyword evidence="3" id="KW-1185">Reference proteome</keyword>
<dbReference type="AlphaFoldDB" id="A0A2J6Q5E6"/>
<keyword evidence="1" id="KW-0472">Membrane</keyword>